<dbReference type="Proteomes" id="UP000808372">
    <property type="component" value="Chromosome 3"/>
</dbReference>
<feature type="repeat" description="ANK" evidence="1">
    <location>
        <begin position="152"/>
        <end position="184"/>
    </location>
</feature>
<dbReference type="SMART" id="SM00248">
    <property type="entry name" value="ANK"/>
    <property type="match status" value="2"/>
</dbReference>
<dbReference type="PROSITE" id="PS50297">
    <property type="entry name" value="ANK_REP_REGION"/>
    <property type="match status" value="2"/>
</dbReference>
<dbReference type="GO" id="GO:0019902">
    <property type="term" value="F:phosphatase binding"/>
    <property type="evidence" value="ECO:0007669"/>
    <property type="project" value="TreeGrafter"/>
</dbReference>
<dbReference type="RefSeq" id="XP_038844565.1">
    <property type="nucleotide sequence ID" value="XM_038988637.1"/>
</dbReference>
<dbReference type="Pfam" id="PF12796">
    <property type="entry name" value="Ank_2"/>
    <property type="match status" value="1"/>
</dbReference>
<name>A0A8U0U9M2_SALNM</name>
<dbReference type="SUPFAM" id="SSF48403">
    <property type="entry name" value="Ankyrin repeat"/>
    <property type="match status" value="1"/>
</dbReference>
<gene>
    <name evidence="3" type="primary">LOC120044047</name>
</gene>
<sequence length="209" mass="22831">MPEICPNGVTIRGHRGKSSCRLILHGGSSVDKGTHYMDIVSEIKEGLVLSKGTRYSAATCRTAHIPAQQTPAPLPLKPVRAVHFSNDIIFQDLVRHGEMEQIGRFMRAKKVRLHTLFPSGMAALHEAVLTGNLDCVKLLVRYGADVHQRDEDGWTPLHMACSDGFPEIASYLLSLGASAFAENENGEKPADLIDPDCKELVNLFEAGCV</sequence>
<evidence type="ECO:0000313" key="2">
    <source>
        <dbReference type="Proteomes" id="UP000808372"/>
    </source>
</evidence>
<keyword evidence="1" id="KW-0040">ANK repeat</keyword>
<dbReference type="PANTHER" id="PTHR46899:SF2">
    <property type="entry name" value="PROTEIN PHOSPHATASE 1 REGULATORY SUBUNIT 27-LIKE"/>
    <property type="match status" value="1"/>
</dbReference>
<dbReference type="InterPro" id="IPR053080">
    <property type="entry name" value="PP1_regulatory_subunit_27"/>
</dbReference>
<organism evidence="2 3">
    <name type="scientific">Salvelinus namaycush</name>
    <name type="common">Lake trout</name>
    <name type="synonym">Salmo namaycush</name>
    <dbReference type="NCBI Taxonomy" id="8040"/>
    <lineage>
        <taxon>Eukaryota</taxon>
        <taxon>Metazoa</taxon>
        <taxon>Chordata</taxon>
        <taxon>Craniata</taxon>
        <taxon>Vertebrata</taxon>
        <taxon>Euteleostomi</taxon>
        <taxon>Actinopterygii</taxon>
        <taxon>Neopterygii</taxon>
        <taxon>Teleostei</taxon>
        <taxon>Protacanthopterygii</taxon>
        <taxon>Salmoniformes</taxon>
        <taxon>Salmonidae</taxon>
        <taxon>Salmoninae</taxon>
        <taxon>Salvelinus</taxon>
    </lineage>
</organism>
<dbReference type="AlphaFoldDB" id="A0A8U0U9M2"/>
<dbReference type="PANTHER" id="PTHR46899">
    <property type="entry name" value="PROTEIN PHOSPHATASE 1 REGULATORY SUBUNIT 27"/>
    <property type="match status" value="1"/>
</dbReference>
<proteinExistence type="predicted"/>
<keyword evidence="2" id="KW-1185">Reference proteome</keyword>
<dbReference type="KEGG" id="snh:120044047"/>
<feature type="repeat" description="ANK" evidence="1">
    <location>
        <begin position="119"/>
        <end position="151"/>
    </location>
</feature>
<dbReference type="PROSITE" id="PS50088">
    <property type="entry name" value="ANK_REPEAT"/>
    <property type="match status" value="2"/>
</dbReference>
<evidence type="ECO:0000256" key="1">
    <source>
        <dbReference type="PROSITE-ProRule" id="PRU00023"/>
    </source>
</evidence>
<dbReference type="InterPro" id="IPR036770">
    <property type="entry name" value="Ankyrin_rpt-contain_sf"/>
</dbReference>
<reference evidence="3" key="1">
    <citation type="submission" date="2025-08" db="UniProtKB">
        <authorList>
            <consortium name="RefSeq"/>
        </authorList>
    </citation>
    <scope>IDENTIFICATION</scope>
    <source>
        <tissue evidence="3">White muscle</tissue>
    </source>
</reference>
<dbReference type="Gene3D" id="1.25.40.20">
    <property type="entry name" value="Ankyrin repeat-containing domain"/>
    <property type="match status" value="1"/>
</dbReference>
<evidence type="ECO:0000313" key="3">
    <source>
        <dbReference type="RefSeq" id="XP_038844565.1"/>
    </source>
</evidence>
<protein>
    <submittedName>
        <fullName evidence="3">Protein phosphatase 1 regulatory subunit 27-like</fullName>
    </submittedName>
</protein>
<dbReference type="GeneID" id="120044047"/>
<dbReference type="InterPro" id="IPR002110">
    <property type="entry name" value="Ankyrin_rpt"/>
</dbReference>
<accession>A0A8U0U9M2</accession>